<evidence type="ECO:0000313" key="2">
    <source>
        <dbReference type="EMBL" id="GIN23405.1"/>
    </source>
</evidence>
<protein>
    <submittedName>
        <fullName evidence="2">Uncharacterized protein</fullName>
    </submittedName>
</protein>
<accession>A0ABQ4KE55</accession>
<evidence type="ECO:0000256" key="1">
    <source>
        <dbReference type="SAM" id="Phobius"/>
    </source>
</evidence>
<dbReference type="Proteomes" id="UP000680279">
    <property type="component" value="Unassembled WGS sequence"/>
</dbReference>
<keyword evidence="1" id="KW-0472">Membrane</keyword>
<proteinExistence type="predicted"/>
<name>A0ABQ4KE55_9BACI</name>
<keyword evidence="1" id="KW-0812">Transmembrane</keyword>
<feature type="transmembrane region" description="Helical" evidence="1">
    <location>
        <begin position="43"/>
        <end position="62"/>
    </location>
</feature>
<reference evidence="2 3" key="1">
    <citation type="submission" date="2021-03" db="EMBL/GenBank/DDBJ databases">
        <title>Antimicrobial resistance genes in bacteria isolated from Japanese honey, and their potential for conferring macrolide and lincosamide resistance in the American foulbrood pathogen Paenibacillus larvae.</title>
        <authorList>
            <person name="Okamoto M."/>
            <person name="Kumagai M."/>
            <person name="Kanamori H."/>
            <person name="Takamatsu D."/>
        </authorList>
    </citation>
    <scope>NUCLEOTIDE SEQUENCE [LARGE SCALE GENOMIC DNA]</scope>
    <source>
        <strain evidence="2 3">J1TS3</strain>
    </source>
</reference>
<evidence type="ECO:0000313" key="3">
    <source>
        <dbReference type="Proteomes" id="UP000680279"/>
    </source>
</evidence>
<dbReference type="EMBL" id="BOQT01000037">
    <property type="protein sequence ID" value="GIN23405.1"/>
    <property type="molecule type" value="Genomic_DNA"/>
</dbReference>
<organism evidence="2 3">
    <name type="scientific">Siminovitchia fordii</name>
    <dbReference type="NCBI Taxonomy" id="254759"/>
    <lineage>
        <taxon>Bacteria</taxon>
        <taxon>Bacillati</taxon>
        <taxon>Bacillota</taxon>
        <taxon>Bacilli</taxon>
        <taxon>Bacillales</taxon>
        <taxon>Bacillaceae</taxon>
        <taxon>Siminovitchia</taxon>
    </lineage>
</organism>
<comment type="caution">
    <text evidence="2">The sequence shown here is derived from an EMBL/GenBank/DDBJ whole genome shotgun (WGS) entry which is preliminary data.</text>
</comment>
<gene>
    <name evidence="2" type="ORF">J1TS3_45390</name>
</gene>
<keyword evidence="1" id="KW-1133">Transmembrane helix</keyword>
<sequence length="189" mass="21745">MLKSILFWIAFFEIILIFIFYFLGFRITYAPELETSWDAVAAIGQWIGAIIGILIPLTVVYVQHILESSKRDIGESNIELLNEFKEFKMEYSEKIKKLSNLIDKEGNITLDGGYFEDNSIAKLKEKALKYINISMYANTKRVAEHLGISVEDAFNLLVEMVRHDQSISSGGQLRRDNIQSIIWTKKSKQ</sequence>
<feature type="transmembrane region" description="Helical" evidence="1">
    <location>
        <begin position="5"/>
        <end position="23"/>
    </location>
</feature>
<keyword evidence="3" id="KW-1185">Reference proteome</keyword>